<comment type="caution">
    <text evidence="6">The sequence shown here is derived from an EMBL/GenBank/DDBJ whole genome shotgun (WGS) entry which is preliminary data.</text>
</comment>
<keyword evidence="7" id="KW-1185">Reference proteome</keyword>
<evidence type="ECO:0000256" key="4">
    <source>
        <dbReference type="SAM" id="Phobius"/>
    </source>
</evidence>
<evidence type="ECO:0000313" key="5">
    <source>
        <dbReference type="EMBL" id="GFG55401.1"/>
    </source>
</evidence>
<keyword evidence="4" id="KW-1133">Transmembrane helix</keyword>
<gene>
    <name evidence="6" type="ORF">CQY20_05795</name>
    <name evidence="5" type="ORF">MAGR_68420</name>
</gene>
<organism evidence="6 7">
    <name type="scientific">Mycolicibacterium agri</name>
    <name type="common">Mycobacterium agri</name>
    <dbReference type="NCBI Taxonomy" id="36811"/>
    <lineage>
        <taxon>Bacteria</taxon>
        <taxon>Bacillati</taxon>
        <taxon>Actinomycetota</taxon>
        <taxon>Actinomycetes</taxon>
        <taxon>Mycobacteriales</taxon>
        <taxon>Mycobacteriaceae</taxon>
        <taxon>Mycolicibacterium</taxon>
    </lineage>
</organism>
<evidence type="ECO:0000313" key="7">
    <source>
        <dbReference type="Proteomes" id="UP000220914"/>
    </source>
</evidence>
<keyword evidence="2 4" id="KW-0472">Membrane</keyword>
<evidence type="ECO:0000256" key="1">
    <source>
        <dbReference type="ARBA" id="ARBA00004370"/>
    </source>
</evidence>
<dbReference type="Proteomes" id="UP000220914">
    <property type="component" value="Unassembled WGS sequence"/>
</dbReference>
<reference evidence="6 7" key="1">
    <citation type="submission" date="2017-10" db="EMBL/GenBank/DDBJ databases">
        <title>The new phylogeny of genus Mycobacterium.</title>
        <authorList>
            <person name="Tortoli E."/>
            <person name="Trovato A."/>
            <person name="Cirillo D.M."/>
        </authorList>
    </citation>
    <scope>NUCLEOTIDE SEQUENCE [LARGE SCALE GENOMIC DNA]</scope>
    <source>
        <strain evidence="6 7">CCUG37673</strain>
    </source>
</reference>
<dbReference type="PANTHER" id="PTHR37042:SF4">
    <property type="entry name" value="OUTER MEMBRANE PROTEIN RV1973"/>
    <property type="match status" value="1"/>
</dbReference>
<sequence length="209" mass="22268">MPDDAAEPDGDVKQGVRKPDESAAFPGAAASDGAADEEAVEQPAAAKTRMSHVRLATLAGLVIVVALAVLCGWLGFRAYQSHQAAAERQLYLQVGTEAAKNLTSIDFEHADEDVQRILDSATGTFYDDFEARAQPFTEVVKQAKSKSVGTISEAGVEKINEDGADVLVAVTVKASNAGAAEQEPRYFRMRITVQKVGDEAKVANVRFVT</sequence>
<feature type="compositionally biased region" description="Basic and acidic residues" evidence="3">
    <location>
        <begin position="10"/>
        <end position="21"/>
    </location>
</feature>
<evidence type="ECO:0000256" key="3">
    <source>
        <dbReference type="SAM" id="MobiDB-lite"/>
    </source>
</evidence>
<dbReference type="GO" id="GO:0016020">
    <property type="term" value="C:membrane"/>
    <property type="evidence" value="ECO:0007669"/>
    <property type="project" value="UniProtKB-SubCell"/>
</dbReference>
<feature type="region of interest" description="Disordered" evidence="3">
    <location>
        <begin position="1"/>
        <end position="39"/>
    </location>
</feature>
<accession>A0A2A7NB87</accession>
<dbReference type="AlphaFoldDB" id="A0A2A7NB87"/>
<feature type="transmembrane region" description="Helical" evidence="4">
    <location>
        <begin position="55"/>
        <end position="76"/>
    </location>
</feature>
<keyword evidence="4" id="KW-0812">Transmembrane</keyword>
<reference evidence="5 8" key="2">
    <citation type="journal article" date="2019" name="Emerg. Microbes Infect.">
        <title>Comprehensive subspecies identification of 175 nontuberculous mycobacteria species based on 7547 genomic profiles.</title>
        <authorList>
            <person name="Matsumoto Y."/>
            <person name="Kinjo T."/>
            <person name="Motooka D."/>
            <person name="Nabeya D."/>
            <person name="Jung N."/>
            <person name="Uechi K."/>
            <person name="Horii T."/>
            <person name="Iida T."/>
            <person name="Fujita J."/>
            <person name="Nakamura S."/>
        </authorList>
    </citation>
    <scope>NUCLEOTIDE SEQUENCE [LARGE SCALE GENOMIC DNA]</scope>
    <source>
        <strain evidence="5 8">JCM 6377</strain>
    </source>
</reference>
<evidence type="ECO:0000313" key="8">
    <source>
        <dbReference type="Proteomes" id="UP000465302"/>
    </source>
</evidence>
<evidence type="ECO:0000313" key="6">
    <source>
        <dbReference type="EMBL" id="PEG41164.1"/>
    </source>
</evidence>
<protein>
    <submittedName>
        <fullName evidence="6">Mce protein</fullName>
    </submittedName>
</protein>
<reference evidence="5" key="3">
    <citation type="submission" date="2020-02" db="EMBL/GenBank/DDBJ databases">
        <authorList>
            <person name="Matsumoto Y."/>
            <person name="Motooka D."/>
            <person name="Nakamura S."/>
        </authorList>
    </citation>
    <scope>NUCLEOTIDE SEQUENCE</scope>
    <source>
        <strain evidence="5">JCM 6377</strain>
    </source>
</reference>
<dbReference type="EMBL" id="PDCP01000007">
    <property type="protein sequence ID" value="PEG41164.1"/>
    <property type="molecule type" value="Genomic_DNA"/>
</dbReference>
<dbReference type="RefSeq" id="WP_097938919.1">
    <property type="nucleotide sequence ID" value="NZ_BLKS01000004.1"/>
</dbReference>
<dbReference type="OrthoDB" id="4774723at2"/>
<dbReference type="PANTHER" id="PTHR37042">
    <property type="entry name" value="OUTER MEMBRANE PROTEIN RV1973"/>
    <property type="match status" value="1"/>
</dbReference>
<name>A0A2A7NB87_MYCAG</name>
<feature type="compositionally biased region" description="Low complexity" evidence="3">
    <location>
        <begin position="22"/>
        <end position="33"/>
    </location>
</feature>
<evidence type="ECO:0000256" key="2">
    <source>
        <dbReference type="ARBA" id="ARBA00023136"/>
    </source>
</evidence>
<dbReference type="Proteomes" id="UP000465302">
    <property type="component" value="Unassembled WGS sequence"/>
</dbReference>
<comment type="subcellular location">
    <subcellularLocation>
        <location evidence="1">Membrane</location>
    </subcellularLocation>
</comment>
<proteinExistence type="predicted"/>
<dbReference type="EMBL" id="BLKS01000004">
    <property type="protein sequence ID" value="GFG55401.1"/>
    <property type="molecule type" value="Genomic_DNA"/>
</dbReference>